<name>A0AAJ5BI87_9GAMM</name>
<sequence>MKIGSVMMALLCVVALISIEDSLADDDLSRRDPFLSPESTGCLKAIDDEGSIVLGWQLRGVIGRALEMRGWIQTPAGSWIKAIPQMALPLTYWQLENIQQGTATFSVNDSVVDACRNQDVIELKLRNK</sequence>
<accession>A0AAJ5BI87</accession>
<evidence type="ECO:0000256" key="1">
    <source>
        <dbReference type="SAM" id="SignalP"/>
    </source>
</evidence>
<dbReference type="EMBL" id="FOLW01000011">
    <property type="protein sequence ID" value="SFD24939.1"/>
    <property type="molecule type" value="Genomic_DNA"/>
</dbReference>
<gene>
    <name evidence="2" type="ORF">SAMN02745723_11124</name>
</gene>
<reference evidence="2 3" key="1">
    <citation type="submission" date="2016-10" db="EMBL/GenBank/DDBJ databases">
        <authorList>
            <person name="Varghese N."/>
            <person name="Submissions S."/>
        </authorList>
    </citation>
    <scope>NUCLEOTIDE SEQUENCE [LARGE SCALE GENOMIC DNA]</scope>
    <source>
        <strain evidence="2 3">DSM 5563</strain>
    </source>
</reference>
<evidence type="ECO:0000313" key="2">
    <source>
        <dbReference type="EMBL" id="SFD24939.1"/>
    </source>
</evidence>
<comment type="caution">
    <text evidence="2">The sequence shown here is derived from an EMBL/GenBank/DDBJ whole genome shotgun (WGS) entry which is preliminary data.</text>
</comment>
<protein>
    <submittedName>
        <fullName evidence="2">Pilus assembly protein HofP</fullName>
    </submittedName>
</protein>
<dbReference type="AlphaFoldDB" id="A0AAJ5BI87"/>
<feature type="chain" id="PRO_5042531805" evidence="1">
    <location>
        <begin position="25"/>
        <end position="128"/>
    </location>
</feature>
<feature type="signal peptide" evidence="1">
    <location>
        <begin position="1"/>
        <end position="24"/>
    </location>
</feature>
<keyword evidence="1" id="KW-0732">Signal</keyword>
<dbReference type="RefSeq" id="WP_074824185.1">
    <property type="nucleotide sequence ID" value="NZ_FOLW01000011.1"/>
</dbReference>
<dbReference type="Proteomes" id="UP000226420">
    <property type="component" value="Unassembled WGS sequence"/>
</dbReference>
<proteinExistence type="predicted"/>
<organism evidence="2 3">
    <name type="scientific">Pragia fontium DSM 5563 = ATCC 49100</name>
    <dbReference type="NCBI Taxonomy" id="1122977"/>
    <lineage>
        <taxon>Bacteria</taxon>
        <taxon>Pseudomonadati</taxon>
        <taxon>Pseudomonadota</taxon>
        <taxon>Gammaproteobacteria</taxon>
        <taxon>Enterobacterales</taxon>
        <taxon>Budviciaceae</taxon>
        <taxon>Pragia</taxon>
    </lineage>
</organism>
<evidence type="ECO:0000313" key="3">
    <source>
        <dbReference type="Proteomes" id="UP000226420"/>
    </source>
</evidence>